<dbReference type="PROSITE" id="PS01124">
    <property type="entry name" value="HTH_ARAC_FAMILY_2"/>
    <property type="match status" value="1"/>
</dbReference>
<sequence>MQNQSIHSISISIDFVHTALEKLTLAQDEIDQILQQCRISKALLQHPQARVSLSQYAQLITELTVATRDELLGHSQTISPLGSLAVLMHWLISAKDMMQALQRITKYYQMMGKGFDISLQYDGELIRAQLVGGFQTKSNDAFIYAFGCFFIHRILCWLSRDILPITSIDFPFRTPSYALDYRLMFYGAPIRFEQNVAQMTFSTSDLTLPVSQSMAQLQQLVKDPFTQLLILNFQSSSWSAKVTECLQNADGLHVDHVEMNQEVNQMATLAEVAEILQLAPYTLQRRLQDEGQSFLAIKNQVKRDMAIELLVNSTLSIEDISLQLGFAETSPFTRSFKLWTGVAPSAYRKHKNS</sequence>
<dbReference type="PANTHER" id="PTHR47894">
    <property type="entry name" value="HTH-TYPE TRANSCRIPTIONAL REGULATOR GADX"/>
    <property type="match status" value="1"/>
</dbReference>
<dbReference type="Gene3D" id="1.10.10.60">
    <property type="entry name" value="Homeodomain-like"/>
    <property type="match status" value="1"/>
</dbReference>
<dbReference type="SMART" id="SM00342">
    <property type="entry name" value="HTH_ARAC"/>
    <property type="match status" value="1"/>
</dbReference>
<accession>A0A9X1WYR4</accession>
<dbReference type="Pfam" id="PF12833">
    <property type="entry name" value="HTH_18"/>
    <property type="match status" value="1"/>
</dbReference>
<evidence type="ECO:0000313" key="6">
    <source>
        <dbReference type="Proteomes" id="UP001139701"/>
    </source>
</evidence>
<reference evidence="5" key="1">
    <citation type="submission" date="2022-02" db="EMBL/GenBank/DDBJ databases">
        <title>Acinetobacter A3.8 sp. nov., isolated from Sediment (Zhairuo Island).</title>
        <authorList>
            <person name="Zheng K."/>
        </authorList>
    </citation>
    <scope>NUCLEOTIDE SEQUENCE</scope>
    <source>
        <strain evidence="5">A3.8</strain>
    </source>
</reference>
<dbReference type="InterPro" id="IPR018060">
    <property type="entry name" value="HTH_AraC"/>
</dbReference>
<dbReference type="InterPro" id="IPR032687">
    <property type="entry name" value="AraC-type_N"/>
</dbReference>
<dbReference type="EMBL" id="JAKUML010000004">
    <property type="protein sequence ID" value="MCJ8145940.1"/>
    <property type="molecule type" value="Genomic_DNA"/>
</dbReference>
<evidence type="ECO:0000256" key="1">
    <source>
        <dbReference type="ARBA" id="ARBA00023015"/>
    </source>
</evidence>
<dbReference type="SUPFAM" id="SSF46689">
    <property type="entry name" value="Homeodomain-like"/>
    <property type="match status" value="1"/>
</dbReference>
<gene>
    <name evidence="5" type="ORF">MKI79_03285</name>
</gene>
<keyword evidence="3" id="KW-0804">Transcription</keyword>
<dbReference type="GO" id="GO:0005829">
    <property type="term" value="C:cytosol"/>
    <property type="evidence" value="ECO:0007669"/>
    <property type="project" value="TreeGrafter"/>
</dbReference>
<dbReference type="PANTHER" id="PTHR47894:SF1">
    <property type="entry name" value="HTH-TYPE TRANSCRIPTIONAL REGULATOR VQSM"/>
    <property type="match status" value="1"/>
</dbReference>
<dbReference type="GO" id="GO:0000976">
    <property type="term" value="F:transcription cis-regulatory region binding"/>
    <property type="evidence" value="ECO:0007669"/>
    <property type="project" value="TreeGrafter"/>
</dbReference>
<dbReference type="Proteomes" id="UP001139701">
    <property type="component" value="Unassembled WGS sequence"/>
</dbReference>
<evidence type="ECO:0000259" key="4">
    <source>
        <dbReference type="PROSITE" id="PS01124"/>
    </source>
</evidence>
<dbReference type="GO" id="GO:0003700">
    <property type="term" value="F:DNA-binding transcription factor activity"/>
    <property type="evidence" value="ECO:0007669"/>
    <property type="project" value="InterPro"/>
</dbReference>
<organism evidence="5 6">
    <name type="scientific">Acinetobacter sedimenti</name>
    <dbReference type="NCBI Taxonomy" id="2919922"/>
    <lineage>
        <taxon>Bacteria</taxon>
        <taxon>Pseudomonadati</taxon>
        <taxon>Pseudomonadota</taxon>
        <taxon>Gammaproteobacteria</taxon>
        <taxon>Moraxellales</taxon>
        <taxon>Moraxellaceae</taxon>
        <taxon>Acinetobacter</taxon>
    </lineage>
</organism>
<keyword evidence="1" id="KW-0805">Transcription regulation</keyword>
<protein>
    <submittedName>
        <fullName evidence="5">AraC family transcriptional regulator</fullName>
    </submittedName>
</protein>
<evidence type="ECO:0000256" key="2">
    <source>
        <dbReference type="ARBA" id="ARBA00023125"/>
    </source>
</evidence>
<proteinExistence type="predicted"/>
<dbReference type="AlphaFoldDB" id="A0A9X1WYR4"/>
<evidence type="ECO:0000256" key="3">
    <source>
        <dbReference type="ARBA" id="ARBA00023163"/>
    </source>
</evidence>
<name>A0A9X1WYR4_9GAMM</name>
<dbReference type="PRINTS" id="PR00032">
    <property type="entry name" value="HTHARAC"/>
</dbReference>
<keyword evidence="6" id="KW-1185">Reference proteome</keyword>
<comment type="caution">
    <text evidence="5">The sequence shown here is derived from an EMBL/GenBank/DDBJ whole genome shotgun (WGS) entry which is preliminary data.</text>
</comment>
<feature type="domain" description="HTH araC/xylS-type" evidence="4">
    <location>
        <begin position="259"/>
        <end position="350"/>
    </location>
</feature>
<dbReference type="InterPro" id="IPR020449">
    <property type="entry name" value="Tscrpt_reg_AraC-type_HTH"/>
</dbReference>
<dbReference type="Pfam" id="PF12625">
    <property type="entry name" value="Arabinose_bd"/>
    <property type="match status" value="1"/>
</dbReference>
<keyword evidence="2" id="KW-0238">DNA-binding</keyword>
<dbReference type="RefSeq" id="WP_241570642.1">
    <property type="nucleotide sequence ID" value="NZ_JAKUML010000004.1"/>
</dbReference>
<dbReference type="InterPro" id="IPR009057">
    <property type="entry name" value="Homeodomain-like_sf"/>
</dbReference>
<evidence type="ECO:0000313" key="5">
    <source>
        <dbReference type="EMBL" id="MCJ8145940.1"/>
    </source>
</evidence>